<name>A0A412YGN2_BACFG</name>
<evidence type="ECO:0000256" key="1">
    <source>
        <dbReference type="SAM" id="MobiDB-lite"/>
    </source>
</evidence>
<dbReference type="Proteomes" id="UP000286270">
    <property type="component" value="Unassembled WGS sequence"/>
</dbReference>
<evidence type="ECO:0000313" key="3">
    <source>
        <dbReference type="Proteomes" id="UP000286270"/>
    </source>
</evidence>
<sequence length="87" mass="10273">MGWRVFGEGHSFGDNEDMEREVERAYKEGCREGYEKAMREMGRGGYGERYNDGRMSGGDYDDREYDRDSYGERRGVRGTGPYSRYRR</sequence>
<reference evidence="2 3" key="1">
    <citation type="submission" date="2018-08" db="EMBL/GenBank/DDBJ databases">
        <title>A genome reference for cultivated species of the human gut microbiota.</title>
        <authorList>
            <person name="Zou Y."/>
            <person name="Xue W."/>
            <person name="Luo G."/>
        </authorList>
    </citation>
    <scope>NUCLEOTIDE SEQUENCE [LARGE SCALE GENOMIC DNA]</scope>
    <source>
        <strain evidence="2 3">AF14-26</strain>
    </source>
</reference>
<dbReference type="EMBL" id="QRZH01000004">
    <property type="protein sequence ID" value="RGV56572.1"/>
    <property type="molecule type" value="Genomic_DNA"/>
</dbReference>
<proteinExistence type="predicted"/>
<gene>
    <name evidence="2" type="ORF">DWW08_06210</name>
</gene>
<comment type="caution">
    <text evidence="2">The sequence shown here is derived from an EMBL/GenBank/DDBJ whole genome shotgun (WGS) entry which is preliminary data.</text>
</comment>
<evidence type="ECO:0000313" key="2">
    <source>
        <dbReference type="EMBL" id="RGV56572.1"/>
    </source>
</evidence>
<accession>A0A412YGN2</accession>
<feature type="region of interest" description="Disordered" evidence="1">
    <location>
        <begin position="42"/>
        <end position="87"/>
    </location>
</feature>
<feature type="compositionally biased region" description="Basic and acidic residues" evidence="1">
    <location>
        <begin position="64"/>
        <end position="75"/>
    </location>
</feature>
<organism evidence="2 3">
    <name type="scientific">Bacteroides fragilis</name>
    <dbReference type="NCBI Taxonomy" id="817"/>
    <lineage>
        <taxon>Bacteria</taxon>
        <taxon>Pseudomonadati</taxon>
        <taxon>Bacteroidota</taxon>
        <taxon>Bacteroidia</taxon>
        <taxon>Bacteroidales</taxon>
        <taxon>Bacteroidaceae</taxon>
        <taxon>Bacteroides</taxon>
    </lineage>
</organism>
<protein>
    <submittedName>
        <fullName evidence="2">Uncharacterized protein</fullName>
    </submittedName>
</protein>
<dbReference type="RefSeq" id="WP_122142079.1">
    <property type="nucleotide sequence ID" value="NZ_JAGJHT010000001.1"/>
</dbReference>
<dbReference type="AlphaFoldDB" id="A0A412YGN2"/>